<sequence>MTDTTDGYPPHPHIGGRTNALRALASWRMEWPGSPRVVAVTGDSGSGRSRLLTGFLMLCDPDFRKQLLLDQLDPATVPPELPAPSAASAHGLTPAQFLWALADHHGLGVDRVDDVHPALAALEAPLPLVVLDVDESGPVRSADGPAALVRDVLKPLAALESMRLVLELPRPLASELAAGLPPGTVQIMDLDDPQWADPEGLVRHAESALSPQFGAPDLPFTVEPEVRRHLAAAVARSAGTSPLVVQLTAQCLFTASEGFDPTDTAQLPTSVAGVLDWHARRLGSDPQTLRSLLAPLALAESDGIPVALWPRLAGAVAGQDMTSAIASGMQLVAPFVTPVEEPDELDDPDGPEDLVDLSALDDLDDLDDLGVPERERMVLRLAHPAIGDALRAALPQASGAQSRIAMALLEEVPEQDWGKADAYVRDHIAGHALAAGLLPQLLTDPGLFVRADPVRLRTAVEAVPPESLGAPARTYLRTAPLLTRNELPALGRAALLETAFVEDGLTEYAEATRRLGLELPWQTLWSLPVAGTAEVTLAELPTADGSVRPVAVLVVPSGTPGAWPVGVTDAGAADARGGLLVHDLAQPHLYPASDPGLLTRPSEEDRAASPLGLSQGADYVRIWDRAADRAVAAFLSAEPITGAELSSDGVLLIATGRGAKALRLRPATAPIAS</sequence>
<comment type="caution">
    <text evidence="1">The sequence shown here is derived from an EMBL/GenBank/DDBJ whole genome shotgun (WGS) entry which is preliminary data.</text>
</comment>
<dbReference type="GO" id="GO:0005524">
    <property type="term" value="F:ATP binding"/>
    <property type="evidence" value="ECO:0007669"/>
    <property type="project" value="UniProtKB-KW"/>
</dbReference>
<gene>
    <name evidence="1" type="ORF">ACFQVC_31195</name>
</gene>
<name>A0ABW2JR78_9ACTN</name>
<organism evidence="1 2">
    <name type="scientific">Streptomyces monticola</name>
    <dbReference type="NCBI Taxonomy" id="2666263"/>
    <lineage>
        <taxon>Bacteria</taxon>
        <taxon>Bacillati</taxon>
        <taxon>Actinomycetota</taxon>
        <taxon>Actinomycetes</taxon>
        <taxon>Kitasatosporales</taxon>
        <taxon>Streptomycetaceae</taxon>
        <taxon>Streptomyces</taxon>
    </lineage>
</organism>
<reference evidence="2" key="1">
    <citation type="journal article" date="2019" name="Int. J. Syst. Evol. Microbiol.">
        <title>The Global Catalogue of Microorganisms (GCM) 10K type strain sequencing project: providing services to taxonomists for standard genome sequencing and annotation.</title>
        <authorList>
            <consortium name="The Broad Institute Genomics Platform"/>
            <consortium name="The Broad Institute Genome Sequencing Center for Infectious Disease"/>
            <person name="Wu L."/>
            <person name="Ma J."/>
        </authorList>
    </citation>
    <scope>NUCLEOTIDE SEQUENCE [LARGE SCALE GENOMIC DNA]</scope>
    <source>
        <strain evidence="2">SYNS20</strain>
    </source>
</reference>
<keyword evidence="2" id="KW-1185">Reference proteome</keyword>
<evidence type="ECO:0000313" key="2">
    <source>
        <dbReference type="Proteomes" id="UP001596523"/>
    </source>
</evidence>
<dbReference type="RefSeq" id="WP_381836890.1">
    <property type="nucleotide sequence ID" value="NZ_JBHTCF010000017.1"/>
</dbReference>
<evidence type="ECO:0000313" key="1">
    <source>
        <dbReference type="EMBL" id="MFC7308670.1"/>
    </source>
</evidence>
<proteinExistence type="predicted"/>
<keyword evidence="1" id="KW-0067">ATP-binding</keyword>
<accession>A0ABW2JR78</accession>
<keyword evidence="1" id="KW-0547">Nucleotide-binding</keyword>
<protein>
    <submittedName>
        <fullName evidence="1">ATP-binding protein</fullName>
    </submittedName>
</protein>
<dbReference type="Proteomes" id="UP001596523">
    <property type="component" value="Unassembled WGS sequence"/>
</dbReference>
<dbReference type="EMBL" id="JBHTCF010000017">
    <property type="protein sequence ID" value="MFC7308670.1"/>
    <property type="molecule type" value="Genomic_DNA"/>
</dbReference>